<gene>
    <name evidence="8" type="primary">sufS</name>
    <name evidence="8" type="ORF">RZ72_04390</name>
</gene>
<dbReference type="CDD" id="cd06453">
    <property type="entry name" value="SufS_like"/>
    <property type="match status" value="1"/>
</dbReference>
<dbReference type="InterPro" id="IPR016454">
    <property type="entry name" value="Cysteine_dSase"/>
</dbReference>
<dbReference type="Gene3D" id="3.90.1150.10">
    <property type="entry name" value="Aspartate Aminotransferase, domain 1"/>
    <property type="match status" value="1"/>
</dbReference>
<dbReference type="Gene3D" id="3.40.640.10">
    <property type="entry name" value="Type I PLP-dependent aspartate aminotransferase-like (Major domain)"/>
    <property type="match status" value="1"/>
</dbReference>
<dbReference type="GO" id="GO:0006534">
    <property type="term" value="P:cysteine metabolic process"/>
    <property type="evidence" value="ECO:0007669"/>
    <property type="project" value="InterPro"/>
</dbReference>
<comment type="catalytic activity">
    <reaction evidence="6">
        <text>(sulfur carrier)-H + L-cysteine = (sulfur carrier)-SH + L-alanine</text>
        <dbReference type="Rhea" id="RHEA:43892"/>
        <dbReference type="Rhea" id="RHEA-COMP:14737"/>
        <dbReference type="Rhea" id="RHEA-COMP:14739"/>
        <dbReference type="ChEBI" id="CHEBI:29917"/>
        <dbReference type="ChEBI" id="CHEBI:35235"/>
        <dbReference type="ChEBI" id="CHEBI:57972"/>
        <dbReference type="ChEBI" id="CHEBI:64428"/>
        <dbReference type="EC" id="2.8.1.7"/>
    </reaction>
</comment>
<dbReference type="AlphaFoldDB" id="A0A0N0UVZ8"/>
<dbReference type="PATRIC" id="fig|148814.9.peg.29"/>
<dbReference type="RefSeq" id="WP_053796061.1">
    <property type="nucleotide sequence ID" value="NZ_JXCZ01000001.1"/>
</dbReference>
<evidence type="ECO:0000256" key="2">
    <source>
        <dbReference type="ARBA" id="ARBA00010447"/>
    </source>
</evidence>
<sequence>MDSLNIRHHFPIFKEHLDMIYFDNAATTQKPKYVIDAISNFYTHHNFNVHRSVYTDAGETTEMFEQSRKNIASFINASSAKEIVFSSGTTDSINLIANGYYAKHIKAGDEIVVSIAEHHSNLLPWQKIAKNNGATLKFIPLNEDANLDLNAAEQIISDKTKLVAVTAVSNVLGNINSIDQLTTLAHEHGADILVDGAQAAPELPIDVQETPIDWLAFSGHKMMAPTGIGVLYGKQDLLKNMDSPRVGGEMIESVSTTDYKVKDIPYRLEAGTPNIEGVIGLDAAISYLKELKMTNVQSQCEKLGQYLYDQLNALDGVSVYGPTKRQTGIVSFNVDKIHPHDAATFLDSKSIDVRAGQHCAEPLTHKLGVNSTLRASLYIYNTIEECNRLVDCINEMKEFFNGSK</sequence>
<accession>A0A0N0UVZ8</accession>
<name>A0A0N0UVZ8_9LACO</name>
<dbReference type="InterPro" id="IPR015421">
    <property type="entry name" value="PyrdxlP-dep_Trfase_major"/>
</dbReference>
<protein>
    <recommendedName>
        <fullName evidence="3">cysteine desulfurase</fullName>
        <ecNumber evidence="3">2.8.1.7</ecNumber>
    </recommendedName>
</protein>
<dbReference type="PIRSF" id="PIRSF005572">
    <property type="entry name" value="NifS"/>
    <property type="match status" value="1"/>
</dbReference>
<evidence type="ECO:0000256" key="3">
    <source>
        <dbReference type="ARBA" id="ARBA00012239"/>
    </source>
</evidence>
<evidence type="ECO:0000313" key="8">
    <source>
        <dbReference type="EMBL" id="KOY79848.1"/>
    </source>
</evidence>
<dbReference type="NCBIfam" id="TIGR01979">
    <property type="entry name" value="sufS"/>
    <property type="match status" value="1"/>
</dbReference>
<dbReference type="InterPro" id="IPR010970">
    <property type="entry name" value="Cys_dSase_SufS"/>
</dbReference>
<organism evidence="8 9">
    <name type="scientific">Apilactobacillus kunkeei</name>
    <dbReference type="NCBI Taxonomy" id="148814"/>
    <lineage>
        <taxon>Bacteria</taxon>
        <taxon>Bacillati</taxon>
        <taxon>Bacillota</taxon>
        <taxon>Bacilli</taxon>
        <taxon>Lactobacillales</taxon>
        <taxon>Lactobacillaceae</taxon>
        <taxon>Apilactobacillus</taxon>
    </lineage>
</organism>
<evidence type="ECO:0000313" key="9">
    <source>
        <dbReference type="Proteomes" id="UP000037749"/>
    </source>
</evidence>
<keyword evidence="5" id="KW-0663">Pyridoxal phosphate</keyword>
<dbReference type="GO" id="GO:0031071">
    <property type="term" value="F:cysteine desulfurase activity"/>
    <property type="evidence" value="ECO:0007669"/>
    <property type="project" value="UniProtKB-EC"/>
</dbReference>
<feature type="domain" description="Aminotransferase class V" evidence="7">
    <location>
        <begin position="20"/>
        <end position="389"/>
    </location>
</feature>
<dbReference type="Pfam" id="PF00266">
    <property type="entry name" value="Aminotran_5"/>
    <property type="match status" value="1"/>
</dbReference>
<comment type="similarity">
    <text evidence="2">Belongs to the class-V pyridoxal-phosphate-dependent aminotransferase family. Csd subfamily.</text>
</comment>
<evidence type="ECO:0000256" key="4">
    <source>
        <dbReference type="ARBA" id="ARBA00022679"/>
    </source>
</evidence>
<reference evidence="8 9" key="1">
    <citation type="journal article" date="2015" name="Genome Biol. Evol.">
        <title>Functionally Structured Genomes in Lactobacillus kunkeei Colonizing the Honey Crop and Food Products of Honeybees and Stingless Bees.</title>
        <authorList>
            <person name="Tamarit D."/>
            <person name="Ellegaard K.M."/>
            <person name="Wikander J."/>
            <person name="Olofsson T."/>
            <person name="Vasquez A."/>
            <person name="Andersson S.G."/>
        </authorList>
    </citation>
    <scope>NUCLEOTIDE SEQUENCE [LARGE SCALE GENOMIC DNA]</scope>
    <source>
        <strain evidence="8 9">LAla</strain>
    </source>
</reference>
<dbReference type="GO" id="GO:0030170">
    <property type="term" value="F:pyridoxal phosphate binding"/>
    <property type="evidence" value="ECO:0007669"/>
    <property type="project" value="InterPro"/>
</dbReference>
<comment type="caution">
    <text evidence="8">The sequence shown here is derived from an EMBL/GenBank/DDBJ whole genome shotgun (WGS) entry which is preliminary data.</text>
</comment>
<evidence type="ECO:0000259" key="7">
    <source>
        <dbReference type="Pfam" id="PF00266"/>
    </source>
</evidence>
<dbReference type="PANTHER" id="PTHR43586:SF8">
    <property type="entry name" value="CYSTEINE DESULFURASE 1, CHLOROPLASTIC"/>
    <property type="match status" value="1"/>
</dbReference>
<dbReference type="Proteomes" id="UP000037749">
    <property type="component" value="Unassembled WGS sequence"/>
</dbReference>
<keyword evidence="4" id="KW-0808">Transferase</keyword>
<evidence type="ECO:0000256" key="6">
    <source>
        <dbReference type="ARBA" id="ARBA00050776"/>
    </source>
</evidence>
<dbReference type="InterPro" id="IPR015422">
    <property type="entry name" value="PyrdxlP-dep_Trfase_small"/>
</dbReference>
<evidence type="ECO:0000256" key="5">
    <source>
        <dbReference type="ARBA" id="ARBA00022898"/>
    </source>
</evidence>
<dbReference type="InterPro" id="IPR015424">
    <property type="entry name" value="PyrdxlP-dep_Trfase"/>
</dbReference>
<dbReference type="SUPFAM" id="SSF53383">
    <property type="entry name" value="PLP-dependent transferases"/>
    <property type="match status" value="1"/>
</dbReference>
<dbReference type="PANTHER" id="PTHR43586">
    <property type="entry name" value="CYSTEINE DESULFURASE"/>
    <property type="match status" value="1"/>
</dbReference>
<evidence type="ECO:0000256" key="1">
    <source>
        <dbReference type="ARBA" id="ARBA00001933"/>
    </source>
</evidence>
<comment type="cofactor">
    <cofactor evidence="1">
        <name>pyridoxal 5'-phosphate</name>
        <dbReference type="ChEBI" id="CHEBI:597326"/>
    </cofactor>
</comment>
<proteinExistence type="inferred from homology"/>
<dbReference type="EC" id="2.8.1.7" evidence="3"/>
<dbReference type="InterPro" id="IPR000192">
    <property type="entry name" value="Aminotrans_V_dom"/>
</dbReference>
<dbReference type="EMBL" id="JXCZ01000001">
    <property type="protein sequence ID" value="KOY79848.1"/>
    <property type="molecule type" value="Genomic_DNA"/>
</dbReference>